<dbReference type="SUPFAM" id="SSF48371">
    <property type="entry name" value="ARM repeat"/>
    <property type="match status" value="3"/>
</dbReference>
<dbReference type="Gene3D" id="1.25.10.10">
    <property type="entry name" value="Leucine-rich Repeat Variant"/>
    <property type="match status" value="6"/>
</dbReference>
<accession>A0ABZ2M7H3</accession>
<name>A0ABZ2M7H3_9BACT</name>
<dbReference type="InterPro" id="IPR000225">
    <property type="entry name" value="Armadillo"/>
</dbReference>
<evidence type="ECO:0000313" key="2">
    <source>
        <dbReference type="Proteomes" id="UP001370348"/>
    </source>
</evidence>
<dbReference type="InterPro" id="IPR011989">
    <property type="entry name" value="ARM-like"/>
</dbReference>
<sequence length="782" mass="82413">MNASSRNGLTLSPEDRVRVERVESLVRKGAEAIPSLLEMLADPSWVVRRAVTAALARAGDPAIPGLVRILRARDANEALLAAAVDALASSVGNVTEPLLALTDETEKPATICDVLQVLGRRKATGATARIAALTTHANDNVGISAIEALGRIGGAETVEPLVAAVGRNSFFRTFPAIDALGRTGDPRAIAPLVALLGDPLYAVEAIRALGRTGQSAAVTRLGELVPRSSDAVLRAIAVALIDLVELHETRFGITDDLMERLRELVSVGASVKIRGALVGALASERNAMARVLGWLGDETAILGLLELLDDDSTRATASTALRGLGSSATPYLLQAIRDGDSVTRERLLPLVGHGRVGTEEFASCLTDREPEVRALACEALARLGNTSVVPLIFRLIADSNPRVSQAASAAIHSLGSQETKSLALDEARSPDVRVRRAALRILGYFGYPEGLPILIAAMNDEDERIRESATSGLPLIDDPRALEALIAGTSHPTAKTRAAATRALGQTSAKPEVTASLTQRLEDEDAWVRYYACQALARLKVNAVTERIVSLLDDEAGQVRVAAVEALAQLGNDRAIAALSEAATSNDPDIRRAALTGLGIARHPQALPLIRSALTSSDSATRLVAVAALAEFDVPDVVPLLASAAMDPDEQVRSSAIGFLSTRPGPGATHALIERLADVGTRERVIAALAVAPDQRTEGILAALETADEETCPLLVSALVRMRRAIGIAAVADVLNSQNVLARRAAAAAIASIHTKEMAHTLKRALSDPDHEVRRIAFMAKR</sequence>
<dbReference type="Pfam" id="PF03130">
    <property type="entry name" value="HEAT_PBS"/>
    <property type="match status" value="1"/>
</dbReference>
<dbReference type="InterPro" id="IPR016024">
    <property type="entry name" value="ARM-type_fold"/>
</dbReference>
<dbReference type="Pfam" id="PF13646">
    <property type="entry name" value="HEAT_2"/>
    <property type="match status" value="6"/>
</dbReference>
<keyword evidence="2" id="KW-1185">Reference proteome</keyword>
<dbReference type="SMART" id="SM00567">
    <property type="entry name" value="EZ_HEAT"/>
    <property type="match status" value="15"/>
</dbReference>
<gene>
    <name evidence="1" type="ORF">LZC94_14600</name>
</gene>
<reference evidence="1 2" key="1">
    <citation type="submission" date="2021-12" db="EMBL/GenBank/DDBJ databases">
        <title>Discovery of the Pendulisporaceae a myxobacterial family with distinct sporulation behavior and unique specialized metabolism.</title>
        <authorList>
            <person name="Garcia R."/>
            <person name="Popoff A."/>
            <person name="Bader C.D."/>
            <person name="Loehr J."/>
            <person name="Walesch S."/>
            <person name="Walt C."/>
            <person name="Boldt J."/>
            <person name="Bunk B."/>
            <person name="Haeckl F.J.F.P.J."/>
            <person name="Gunesch A.P."/>
            <person name="Birkelbach J."/>
            <person name="Nuebel U."/>
            <person name="Pietschmann T."/>
            <person name="Bach T."/>
            <person name="Mueller R."/>
        </authorList>
    </citation>
    <scope>NUCLEOTIDE SEQUENCE [LARGE SCALE GENOMIC DNA]</scope>
    <source>
        <strain evidence="1 2">MSr11954</strain>
    </source>
</reference>
<dbReference type="PANTHER" id="PTHR12697:SF5">
    <property type="entry name" value="DEOXYHYPUSINE HYDROXYLASE"/>
    <property type="match status" value="1"/>
</dbReference>
<evidence type="ECO:0000313" key="1">
    <source>
        <dbReference type="EMBL" id="WXB18459.1"/>
    </source>
</evidence>
<proteinExistence type="predicted"/>
<organism evidence="1 2">
    <name type="scientific">Pendulispora albinea</name>
    <dbReference type="NCBI Taxonomy" id="2741071"/>
    <lineage>
        <taxon>Bacteria</taxon>
        <taxon>Pseudomonadati</taxon>
        <taxon>Myxococcota</taxon>
        <taxon>Myxococcia</taxon>
        <taxon>Myxococcales</taxon>
        <taxon>Sorangiineae</taxon>
        <taxon>Pendulisporaceae</taxon>
        <taxon>Pendulispora</taxon>
    </lineage>
</organism>
<dbReference type="PANTHER" id="PTHR12697">
    <property type="entry name" value="PBS LYASE HEAT-LIKE PROTEIN"/>
    <property type="match status" value="1"/>
</dbReference>
<dbReference type="RefSeq" id="WP_394828089.1">
    <property type="nucleotide sequence ID" value="NZ_CP089984.1"/>
</dbReference>
<dbReference type="EMBL" id="CP089984">
    <property type="protein sequence ID" value="WXB18459.1"/>
    <property type="molecule type" value="Genomic_DNA"/>
</dbReference>
<dbReference type="InterPro" id="IPR004155">
    <property type="entry name" value="PBS_lyase_HEAT"/>
</dbReference>
<dbReference type="PROSITE" id="PS50176">
    <property type="entry name" value="ARM_REPEAT"/>
    <property type="match status" value="1"/>
</dbReference>
<protein>
    <submittedName>
        <fullName evidence="1">HEAT repeat domain-containing protein</fullName>
    </submittedName>
</protein>
<dbReference type="Proteomes" id="UP001370348">
    <property type="component" value="Chromosome"/>
</dbReference>